<proteinExistence type="predicted"/>
<name>A0A0R3QYM1_9BILA</name>
<sequence length="63" mass="7162">MISVRFFYSACCRYQVGRDEFQFTFRAVIYTSMVLLTLIARVSDGLILATSIEGSDEVCLLEI</sequence>
<evidence type="ECO:0000313" key="3">
    <source>
        <dbReference type="WBParaSite" id="BTMF_0001284501-mRNA-1"/>
    </source>
</evidence>
<accession>A0A0R3QYM1</accession>
<dbReference type="Proteomes" id="UP000280834">
    <property type="component" value="Unassembled WGS sequence"/>
</dbReference>
<reference evidence="1 2" key="2">
    <citation type="submission" date="2018-11" db="EMBL/GenBank/DDBJ databases">
        <authorList>
            <consortium name="Pathogen Informatics"/>
        </authorList>
    </citation>
    <scope>NUCLEOTIDE SEQUENCE [LARGE SCALE GENOMIC DNA]</scope>
</reference>
<keyword evidence="2" id="KW-1185">Reference proteome</keyword>
<organism evidence="3">
    <name type="scientific">Brugia timori</name>
    <dbReference type="NCBI Taxonomy" id="42155"/>
    <lineage>
        <taxon>Eukaryota</taxon>
        <taxon>Metazoa</taxon>
        <taxon>Ecdysozoa</taxon>
        <taxon>Nematoda</taxon>
        <taxon>Chromadorea</taxon>
        <taxon>Rhabditida</taxon>
        <taxon>Spirurina</taxon>
        <taxon>Spiruromorpha</taxon>
        <taxon>Filarioidea</taxon>
        <taxon>Onchocercidae</taxon>
        <taxon>Brugia</taxon>
    </lineage>
</organism>
<dbReference type="AlphaFoldDB" id="A0A0R3QYM1"/>
<reference evidence="3" key="1">
    <citation type="submission" date="2017-02" db="UniProtKB">
        <authorList>
            <consortium name="WormBaseParasite"/>
        </authorList>
    </citation>
    <scope>IDENTIFICATION</scope>
</reference>
<evidence type="ECO:0000313" key="1">
    <source>
        <dbReference type="EMBL" id="VDO37042.1"/>
    </source>
</evidence>
<dbReference type="EMBL" id="UZAG01017869">
    <property type="protein sequence ID" value="VDO37042.1"/>
    <property type="molecule type" value="Genomic_DNA"/>
</dbReference>
<evidence type="ECO:0000313" key="2">
    <source>
        <dbReference type="Proteomes" id="UP000280834"/>
    </source>
</evidence>
<protein>
    <submittedName>
        <fullName evidence="1 3">Uncharacterized protein</fullName>
    </submittedName>
</protein>
<dbReference type="STRING" id="42155.A0A0R3QYM1"/>
<gene>
    <name evidence="1" type="ORF">BTMF_LOCUS10857</name>
</gene>
<dbReference type="WBParaSite" id="BTMF_0001284501-mRNA-1">
    <property type="protein sequence ID" value="BTMF_0001284501-mRNA-1"/>
    <property type="gene ID" value="BTMF_0001284501"/>
</dbReference>